<feature type="region of interest" description="Disordered" evidence="1">
    <location>
        <begin position="206"/>
        <end position="255"/>
    </location>
</feature>
<organism evidence="2 3">
    <name type="scientific">Citricoccus zhacaiensis</name>
    <dbReference type="NCBI Taxonomy" id="489142"/>
    <lineage>
        <taxon>Bacteria</taxon>
        <taxon>Bacillati</taxon>
        <taxon>Actinomycetota</taxon>
        <taxon>Actinomycetes</taxon>
        <taxon>Micrococcales</taxon>
        <taxon>Micrococcaceae</taxon>
        <taxon>Citricoccus</taxon>
    </lineage>
</organism>
<gene>
    <name evidence="2" type="ORF">GCM10010977_11490</name>
</gene>
<dbReference type="EMBL" id="BMLQ01000003">
    <property type="protein sequence ID" value="GGO43413.1"/>
    <property type="molecule type" value="Genomic_DNA"/>
</dbReference>
<sequence length="255" mass="26495">MTSRRRPDHASGHPALRRTAAGLTAALAAVVLAGCSIFPSSNETPTDQDGTALPEANANGYAELPLYFVALSGDFPPATTGRDVACQDLLVRASSVPVKTEDRVGTAVGFLIDDEQYSHGDPAITNSLDPSEDGLLYSSSRVEGDTVTVELTGDVVTRSQCESFRIRAQLNRTAAAAAGVENAEILVNGVRIEEILGLPELELGEEFTTPAGEPAPDEGSLGTEDTEGAAPEDGTGDSDELDEIGDPNQLNGAQG</sequence>
<dbReference type="RefSeq" id="WP_188805149.1">
    <property type="nucleotide sequence ID" value="NZ_BAAAOU010000004.1"/>
</dbReference>
<accession>A0ABQ2LXH3</accession>
<dbReference type="Proteomes" id="UP000642509">
    <property type="component" value="Unassembled WGS sequence"/>
</dbReference>
<comment type="caution">
    <text evidence="2">The sequence shown here is derived from an EMBL/GenBank/DDBJ whole genome shotgun (WGS) entry which is preliminary data.</text>
</comment>
<dbReference type="PROSITE" id="PS51257">
    <property type="entry name" value="PROKAR_LIPOPROTEIN"/>
    <property type="match status" value="1"/>
</dbReference>
<evidence type="ECO:0000256" key="1">
    <source>
        <dbReference type="SAM" id="MobiDB-lite"/>
    </source>
</evidence>
<evidence type="ECO:0000313" key="2">
    <source>
        <dbReference type="EMBL" id="GGO43413.1"/>
    </source>
</evidence>
<protein>
    <recommendedName>
        <fullName evidence="4">GerMN domain-containing protein</fullName>
    </recommendedName>
</protein>
<keyword evidence="3" id="KW-1185">Reference proteome</keyword>
<reference evidence="3" key="1">
    <citation type="journal article" date="2019" name="Int. J. Syst. Evol. Microbiol.">
        <title>The Global Catalogue of Microorganisms (GCM) 10K type strain sequencing project: providing services to taxonomists for standard genome sequencing and annotation.</title>
        <authorList>
            <consortium name="The Broad Institute Genomics Platform"/>
            <consortium name="The Broad Institute Genome Sequencing Center for Infectious Disease"/>
            <person name="Wu L."/>
            <person name="Ma J."/>
        </authorList>
    </citation>
    <scope>NUCLEOTIDE SEQUENCE [LARGE SCALE GENOMIC DNA]</scope>
    <source>
        <strain evidence="3">CGMCC 1.7064</strain>
    </source>
</reference>
<feature type="compositionally biased region" description="Acidic residues" evidence="1">
    <location>
        <begin position="234"/>
        <end position="245"/>
    </location>
</feature>
<name>A0ABQ2LXH3_9MICC</name>
<evidence type="ECO:0008006" key="4">
    <source>
        <dbReference type="Google" id="ProtNLM"/>
    </source>
</evidence>
<evidence type="ECO:0000313" key="3">
    <source>
        <dbReference type="Proteomes" id="UP000642509"/>
    </source>
</evidence>
<proteinExistence type="predicted"/>